<feature type="domain" description="ABC3 transporter permease C-terminal" evidence="7">
    <location>
        <begin position="284"/>
        <end position="396"/>
    </location>
</feature>
<dbReference type="GO" id="GO:0005886">
    <property type="term" value="C:plasma membrane"/>
    <property type="evidence" value="ECO:0007669"/>
    <property type="project" value="UniProtKB-SubCell"/>
</dbReference>
<sequence length="412" mass="42545">MLACPWLVGATGRLARRLPLPLRLAVRDAERNRARTAPAVAAIMAAVAGITALAIGGASDFRQEQIEYQAQLPMGSALVRPPLDRADAVGEAVRRDLPGVPVVTLKALPGPDGVCMDDDSAKCPAVEFAAERDGNAAFDLMDNVVGGAREARMVLGHDDAAVAAALDAGKVVLFRARPPAGGVTSAKVFYWDDDEEHTVRTVKDLPAVAAAGDPHVRAIVPPEAAERIGLPVRTEAFGVDRADHRVTEAEQARLDETLDGFTRNDGSVYVERGFTGSFGKITLLLAGVAAVLALGGSLIATGLASADARPDLATLGAIGARPGTRRLLTMGRAAFIAALGCWLGMAAGLVPGIAVTRPLTADVADGAAPHGVIVDVPWTLLPVVGIGIPLLVALVAGACTRSRLPLARRIAA</sequence>
<evidence type="ECO:0000256" key="6">
    <source>
        <dbReference type="SAM" id="Phobius"/>
    </source>
</evidence>
<feature type="transmembrane region" description="Helical" evidence="6">
    <location>
        <begin position="39"/>
        <end position="58"/>
    </location>
</feature>
<evidence type="ECO:0000256" key="5">
    <source>
        <dbReference type="ARBA" id="ARBA00023136"/>
    </source>
</evidence>
<comment type="caution">
    <text evidence="8">The sequence shown here is derived from an EMBL/GenBank/DDBJ whole genome shotgun (WGS) entry which is preliminary data.</text>
</comment>
<evidence type="ECO:0000259" key="7">
    <source>
        <dbReference type="Pfam" id="PF02687"/>
    </source>
</evidence>
<dbReference type="Pfam" id="PF02687">
    <property type="entry name" value="FtsX"/>
    <property type="match status" value="1"/>
</dbReference>
<evidence type="ECO:0000256" key="4">
    <source>
        <dbReference type="ARBA" id="ARBA00022989"/>
    </source>
</evidence>
<dbReference type="AlphaFoldDB" id="A0A846Z2D8"/>
<comment type="subcellular location">
    <subcellularLocation>
        <location evidence="1">Cell membrane</location>
        <topology evidence="1">Multi-pass membrane protein</topology>
    </subcellularLocation>
</comment>
<dbReference type="RefSeq" id="WP_168444616.1">
    <property type="nucleotide sequence ID" value="NZ_JAAXPI010000015.1"/>
</dbReference>
<evidence type="ECO:0000256" key="3">
    <source>
        <dbReference type="ARBA" id="ARBA00022692"/>
    </source>
</evidence>
<accession>A0A846Z2D8</accession>
<keyword evidence="2" id="KW-1003">Cell membrane</keyword>
<organism evidence="8 9">
    <name type="scientific">Actinomadura latina</name>
    <dbReference type="NCBI Taxonomy" id="163603"/>
    <lineage>
        <taxon>Bacteria</taxon>
        <taxon>Bacillati</taxon>
        <taxon>Actinomycetota</taxon>
        <taxon>Actinomycetes</taxon>
        <taxon>Streptosporangiales</taxon>
        <taxon>Thermomonosporaceae</taxon>
        <taxon>Actinomadura</taxon>
    </lineage>
</organism>
<keyword evidence="4 6" id="KW-1133">Transmembrane helix</keyword>
<keyword evidence="3 6" id="KW-0812">Transmembrane</keyword>
<evidence type="ECO:0000256" key="1">
    <source>
        <dbReference type="ARBA" id="ARBA00004651"/>
    </source>
</evidence>
<feature type="transmembrane region" description="Helical" evidence="6">
    <location>
        <begin position="333"/>
        <end position="356"/>
    </location>
</feature>
<feature type="transmembrane region" description="Helical" evidence="6">
    <location>
        <begin position="376"/>
        <end position="399"/>
    </location>
</feature>
<name>A0A846Z2D8_9ACTN</name>
<evidence type="ECO:0000313" key="9">
    <source>
        <dbReference type="Proteomes" id="UP000579250"/>
    </source>
</evidence>
<reference evidence="8 9" key="1">
    <citation type="submission" date="2020-04" db="EMBL/GenBank/DDBJ databases">
        <title>MicrobeNet Type strains.</title>
        <authorList>
            <person name="Nicholson A.C."/>
        </authorList>
    </citation>
    <scope>NUCLEOTIDE SEQUENCE [LARGE SCALE GENOMIC DNA]</scope>
    <source>
        <strain evidence="8 9">ATCC BAA-277</strain>
    </source>
</reference>
<dbReference type="InterPro" id="IPR003838">
    <property type="entry name" value="ABC3_permease_C"/>
</dbReference>
<evidence type="ECO:0000256" key="2">
    <source>
        <dbReference type="ARBA" id="ARBA00022475"/>
    </source>
</evidence>
<gene>
    <name evidence="8" type="ORF">HGB48_14180</name>
</gene>
<dbReference type="EMBL" id="JAAXPI010000015">
    <property type="protein sequence ID" value="NKZ04888.1"/>
    <property type="molecule type" value="Genomic_DNA"/>
</dbReference>
<protein>
    <submittedName>
        <fullName evidence="8">ABC transporter permease</fullName>
    </submittedName>
</protein>
<proteinExistence type="predicted"/>
<keyword evidence="9" id="KW-1185">Reference proteome</keyword>
<evidence type="ECO:0000313" key="8">
    <source>
        <dbReference type="EMBL" id="NKZ04888.1"/>
    </source>
</evidence>
<keyword evidence="5 6" id="KW-0472">Membrane</keyword>
<dbReference type="Proteomes" id="UP000579250">
    <property type="component" value="Unassembled WGS sequence"/>
</dbReference>